<dbReference type="InterPro" id="IPR035979">
    <property type="entry name" value="RBD_domain_sf"/>
</dbReference>
<dbReference type="Proteomes" id="UP000503278">
    <property type="component" value="Chromosome"/>
</dbReference>
<name>A0A7L5E5Z2_9SPHI</name>
<evidence type="ECO:0000313" key="3">
    <source>
        <dbReference type="Proteomes" id="UP000503278"/>
    </source>
</evidence>
<organism evidence="2 3">
    <name type="scientific">Mucilaginibacter robiniae</name>
    <dbReference type="NCBI Taxonomy" id="2728022"/>
    <lineage>
        <taxon>Bacteria</taxon>
        <taxon>Pseudomonadati</taxon>
        <taxon>Bacteroidota</taxon>
        <taxon>Sphingobacteriia</taxon>
        <taxon>Sphingobacteriales</taxon>
        <taxon>Sphingobacteriaceae</taxon>
        <taxon>Mucilaginibacter</taxon>
    </lineage>
</organism>
<gene>
    <name evidence="2" type="ORF">HH214_16870</name>
</gene>
<dbReference type="AlphaFoldDB" id="A0A7L5E5Z2"/>
<dbReference type="RefSeq" id="WP_169611194.1">
    <property type="nucleotide sequence ID" value="NZ_CP051682.1"/>
</dbReference>
<dbReference type="Gene3D" id="3.30.70.330">
    <property type="match status" value="1"/>
</dbReference>
<dbReference type="EMBL" id="CP051682">
    <property type="protein sequence ID" value="QJD98455.1"/>
    <property type="molecule type" value="Genomic_DNA"/>
</dbReference>
<reference evidence="2 3" key="1">
    <citation type="submission" date="2020-04" db="EMBL/GenBank/DDBJ databases">
        <title>Genome sequencing of novel species.</title>
        <authorList>
            <person name="Heo J."/>
            <person name="Kim S.-J."/>
            <person name="Kim J.-S."/>
            <person name="Hong S.-B."/>
            <person name="Kwon S.-W."/>
        </authorList>
    </citation>
    <scope>NUCLEOTIDE SEQUENCE [LARGE SCALE GENOMIC DNA]</scope>
    <source>
        <strain evidence="2 3">F39-2</strain>
    </source>
</reference>
<dbReference type="Pfam" id="PF00076">
    <property type="entry name" value="RRM_1"/>
    <property type="match status" value="1"/>
</dbReference>
<accession>A0A7L5E5Z2</accession>
<dbReference type="GO" id="GO:0003723">
    <property type="term" value="F:RNA binding"/>
    <property type="evidence" value="ECO:0007669"/>
    <property type="project" value="InterPro"/>
</dbReference>
<evidence type="ECO:0000313" key="2">
    <source>
        <dbReference type="EMBL" id="QJD98455.1"/>
    </source>
</evidence>
<dbReference type="InterPro" id="IPR012677">
    <property type="entry name" value="Nucleotide-bd_a/b_plait_sf"/>
</dbReference>
<sequence>MAALFAPYGHVAAVNLIMDCETSLSKCYAFV</sequence>
<proteinExistence type="predicted"/>
<feature type="domain" description="RRM" evidence="1">
    <location>
        <begin position="3"/>
        <end position="31"/>
    </location>
</feature>
<protein>
    <recommendedName>
        <fullName evidence="1">RRM domain-containing protein</fullName>
    </recommendedName>
</protein>
<dbReference type="SUPFAM" id="SSF54928">
    <property type="entry name" value="RNA-binding domain, RBD"/>
    <property type="match status" value="1"/>
</dbReference>
<keyword evidence="3" id="KW-1185">Reference proteome</keyword>
<dbReference type="KEGG" id="mrob:HH214_16870"/>
<evidence type="ECO:0000259" key="1">
    <source>
        <dbReference type="Pfam" id="PF00076"/>
    </source>
</evidence>
<dbReference type="InterPro" id="IPR000504">
    <property type="entry name" value="RRM_dom"/>
</dbReference>